<dbReference type="PANTHER" id="PTHR42913">
    <property type="entry name" value="APOPTOSIS-INDUCING FACTOR 1"/>
    <property type="match status" value="1"/>
</dbReference>
<dbReference type="InterPro" id="IPR023753">
    <property type="entry name" value="FAD/NAD-binding_dom"/>
</dbReference>
<dbReference type="GO" id="GO:0003955">
    <property type="term" value="F:NAD(P)H dehydrogenase (quinone) activity"/>
    <property type="evidence" value="ECO:0007669"/>
    <property type="project" value="TreeGrafter"/>
</dbReference>
<sequence length="440" mass="47574">MDRTDTAHRIVIVGGGAAGLELATRLGNAHGRDGRADVTLVERARTHLWKPLLHAVAAGSMDRAQHELNYLAQAHWHHFTYRFGEMDGLDRARRQIHLAATMDEEGREITPAGSLGYDTLIIAVGSVTNDFGTPGAAAHAIPLETPDQAARFNRRLVNACLRANAQEGPIRPGQLHIAIIGAGATGTELAAELHRTVRAVVAYGLDRIVPERDIRIILVEAAPRLLPALPERISEAVLRLLTEMGVELRVNTRVAEVRAEGVVLADGGLLPAELVVWSAGVKAPDFLRGIDGLETNRINQLVVGESLQTTRDPAIFAIGDCCACPRAGSTQPVPPRAQAAHQMASHMLGQVERLLAGKPLEPFVYRDFGSLVSLGEYSTVGSLMGFLTGKSLFIEGLFARLMYRSLYKMHQTALHGRAPTLRRTLAGLVSSRAEPVVKLH</sequence>
<dbReference type="InterPro" id="IPR036188">
    <property type="entry name" value="FAD/NAD-bd_sf"/>
</dbReference>
<dbReference type="SUPFAM" id="SSF51905">
    <property type="entry name" value="FAD/NAD(P)-binding domain"/>
    <property type="match status" value="1"/>
</dbReference>
<proteinExistence type="inferred from homology"/>
<dbReference type="RefSeq" id="WP_111397189.1">
    <property type="nucleotide sequence ID" value="NZ_QKYU01000005.1"/>
</dbReference>
<dbReference type="PRINTS" id="PR00368">
    <property type="entry name" value="FADPNR"/>
</dbReference>
<dbReference type="InterPro" id="IPR051169">
    <property type="entry name" value="NADH-Q_oxidoreductase"/>
</dbReference>
<organism evidence="7 8">
    <name type="scientific">Humitalea rosea</name>
    <dbReference type="NCBI Taxonomy" id="990373"/>
    <lineage>
        <taxon>Bacteria</taxon>
        <taxon>Pseudomonadati</taxon>
        <taxon>Pseudomonadota</taxon>
        <taxon>Alphaproteobacteria</taxon>
        <taxon>Acetobacterales</taxon>
        <taxon>Roseomonadaceae</taxon>
        <taxon>Humitalea</taxon>
    </lineage>
</organism>
<comment type="cofactor">
    <cofactor evidence="1">
        <name>FAD</name>
        <dbReference type="ChEBI" id="CHEBI:57692"/>
    </cofactor>
</comment>
<comment type="similarity">
    <text evidence="2">Belongs to the NADH dehydrogenase family.</text>
</comment>
<dbReference type="Proteomes" id="UP000249688">
    <property type="component" value="Unassembled WGS sequence"/>
</dbReference>
<gene>
    <name evidence="7" type="ORF">C8P66_10554</name>
</gene>
<dbReference type="OrthoDB" id="9781621at2"/>
<dbReference type="AlphaFoldDB" id="A0A2W7IQ46"/>
<dbReference type="Gene3D" id="3.50.50.100">
    <property type="match status" value="1"/>
</dbReference>
<dbReference type="Pfam" id="PF07992">
    <property type="entry name" value="Pyr_redox_2"/>
    <property type="match status" value="1"/>
</dbReference>
<evidence type="ECO:0000256" key="2">
    <source>
        <dbReference type="ARBA" id="ARBA00005272"/>
    </source>
</evidence>
<evidence type="ECO:0000256" key="1">
    <source>
        <dbReference type="ARBA" id="ARBA00001974"/>
    </source>
</evidence>
<keyword evidence="4" id="KW-0274">FAD</keyword>
<protein>
    <submittedName>
        <fullName evidence="7">NADH dehydrogenase</fullName>
    </submittedName>
</protein>
<keyword evidence="8" id="KW-1185">Reference proteome</keyword>
<feature type="domain" description="FAD/NAD(P)-binding" evidence="6">
    <location>
        <begin position="9"/>
        <end position="344"/>
    </location>
</feature>
<name>A0A2W7IQ46_9PROT</name>
<evidence type="ECO:0000256" key="3">
    <source>
        <dbReference type="ARBA" id="ARBA00022630"/>
    </source>
</evidence>
<dbReference type="PRINTS" id="PR00411">
    <property type="entry name" value="PNDRDTASEI"/>
</dbReference>
<evidence type="ECO:0000313" key="8">
    <source>
        <dbReference type="Proteomes" id="UP000249688"/>
    </source>
</evidence>
<comment type="caution">
    <text evidence="7">The sequence shown here is derived from an EMBL/GenBank/DDBJ whole genome shotgun (WGS) entry which is preliminary data.</text>
</comment>
<evidence type="ECO:0000256" key="5">
    <source>
        <dbReference type="ARBA" id="ARBA00023002"/>
    </source>
</evidence>
<keyword evidence="5" id="KW-0560">Oxidoreductase</keyword>
<dbReference type="EMBL" id="QKYU01000005">
    <property type="protein sequence ID" value="PZW48307.1"/>
    <property type="molecule type" value="Genomic_DNA"/>
</dbReference>
<evidence type="ECO:0000259" key="6">
    <source>
        <dbReference type="Pfam" id="PF07992"/>
    </source>
</evidence>
<dbReference type="PANTHER" id="PTHR42913:SF3">
    <property type="entry name" value="64 KDA MITOCHONDRIAL NADH DEHYDROGENASE (EUROFUNG)"/>
    <property type="match status" value="1"/>
</dbReference>
<keyword evidence="3" id="KW-0285">Flavoprotein</keyword>
<reference evidence="7 8" key="1">
    <citation type="submission" date="2018-06" db="EMBL/GenBank/DDBJ databases">
        <title>Genomic Encyclopedia of Archaeal and Bacterial Type Strains, Phase II (KMG-II): from individual species to whole genera.</title>
        <authorList>
            <person name="Goeker M."/>
        </authorList>
    </citation>
    <scope>NUCLEOTIDE SEQUENCE [LARGE SCALE GENOMIC DNA]</scope>
    <source>
        <strain evidence="7 8">DSM 24525</strain>
    </source>
</reference>
<evidence type="ECO:0000256" key="4">
    <source>
        <dbReference type="ARBA" id="ARBA00022827"/>
    </source>
</evidence>
<accession>A0A2W7IQ46</accession>
<evidence type="ECO:0000313" key="7">
    <source>
        <dbReference type="EMBL" id="PZW48307.1"/>
    </source>
</evidence>
<dbReference type="GO" id="GO:0019646">
    <property type="term" value="P:aerobic electron transport chain"/>
    <property type="evidence" value="ECO:0007669"/>
    <property type="project" value="TreeGrafter"/>
</dbReference>